<evidence type="ECO:0000313" key="1">
    <source>
        <dbReference type="EMBL" id="OJJ84594.1"/>
    </source>
</evidence>
<dbReference type="VEuPathDB" id="FungiDB:ASPGLDRAFT_35088"/>
<sequence>MRDLDAGLLLNPFTFLAHRHHFPTKLEPEHRWEPLDQVLCRWLALWDRGKYYWDDELQYPLVRPWVEQDLIESLAAWDGLLSSIVKRLPTETLVEWQAPLSKALLDQFKDRVSLFTMEFLSRAKRPASFQLIAPGITIFSEESFVDTYAQEADNTWRRRWMEHADPNEWPSLLLPRLTRRPVPREHTTDALFYKDWGVGKFTVN</sequence>
<dbReference type="OrthoDB" id="3029470at2759"/>
<organism evidence="1 2">
    <name type="scientific">Aspergillus glaucus CBS 516.65</name>
    <dbReference type="NCBI Taxonomy" id="1160497"/>
    <lineage>
        <taxon>Eukaryota</taxon>
        <taxon>Fungi</taxon>
        <taxon>Dikarya</taxon>
        <taxon>Ascomycota</taxon>
        <taxon>Pezizomycotina</taxon>
        <taxon>Eurotiomycetes</taxon>
        <taxon>Eurotiomycetidae</taxon>
        <taxon>Eurotiales</taxon>
        <taxon>Aspergillaceae</taxon>
        <taxon>Aspergillus</taxon>
        <taxon>Aspergillus subgen. Aspergillus</taxon>
    </lineage>
</organism>
<reference evidence="2" key="1">
    <citation type="journal article" date="2017" name="Genome Biol.">
        <title>Comparative genomics reveals high biological diversity and specific adaptations in the industrially and medically important fungal genus Aspergillus.</title>
        <authorList>
            <person name="de Vries R.P."/>
            <person name="Riley R."/>
            <person name="Wiebenga A."/>
            <person name="Aguilar-Osorio G."/>
            <person name="Amillis S."/>
            <person name="Uchima C.A."/>
            <person name="Anderluh G."/>
            <person name="Asadollahi M."/>
            <person name="Askin M."/>
            <person name="Barry K."/>
            <person name="Battaglia E."/>
            <person name="Bayram O."/>
            <person name="Benocci T."/>
            <person name="Braus-Stromeyer S.A."/>
            <person name="Caldana C."/>
            <person name="Canovas D."/>
            <person name="Cerqueira G.C."/>
            <person name="Chen F."/>
            <person name="Chen W."/>
            <person name="Choi C."/>
            <person name="Clum A."/>
            <person name="Dos Santos R.A."/>
            <person name="Damasio A.R."/>
            <person name="Diallinas G."/>
            <person name="Emri T."/>
            <person name="Fekete E."/>
            <person name="Flipphi M."/>
            <person name="Freyberg S."/>
            <person name="Gallo A."/>
            <person name="Gournas C."/>
            <person name="Habgood R."/>
            <person name="Hainaut M."/>
            <person name="Harispe M.L."/>
            <person name="Henrissat B."/>
            <person name="Hilden K.S."/>
            <person name="Hope R."/>
            <person name="Hossain A."/>
            <person name="Karabika E."/>
            <person name="Karaffa L."/>
            <person name="Karanyi Z."/>
            <person name="Krasevec N."/>
            <person name="Kuo A."/>
            <person name="Kusch H."/>
            <person name="LaButti K."/>
            <person name="Lagendijk E.L."/>
            <person name="Lapidus A."/>
            <person name="Levasseur A."/>
            <person name="Lindquist E."/>
            <person name="Lipzen A."/>
            <person name="Logrieco A.F."/>
            <person name="MacCabe A."/>
            <person name="Maekelae M.R."/>
            <person name="Malavazi I."/>
            <person name="Melin P."/>
            <person name="Meyer V."/>
            <person name="Mielnichuk N."/>
            <person name="Miskei M."/>
            <person name="Molnar A.P."/>
            <person name="Mule G."/>
            <person name="Ngan C.Y."/>
            <person name="Orejas M."/>
            <person name="Orosz E."/>
            <person name="Ouedraogo J.P."/>
            <person name="Overkamp K.M."/>
            <person name="Park H.-S."/>
            <person name="Perrone G."/>
            <person name="Piumi F."/>
            <person name="Punt P.J."/>
            <person name="Ram A.F."/>
            <person name="Ramon A."/>
            <person name="Rauscher S."/>
            <person name="Record E."/>
            <person name="Riano-Pachon D.M."/>
            <person name="Robert V."/>
            <person name="Roehrig J."/>
            <person name="Ruller R."/>
            <person name="Salamov A."/>
            <person name="Salih N.S."/>
            <person name="Samson R.A."/>
            <person name="Sandor E."/>
            <person name="Sanguinetti M."/>
            <person name="Schuetze T."/>
            <person name="Sepcic K."/>
            <person name="Shelest E."/>
            <person name="Sherlock G."/>
            <person name="Sophianopoulou V."/>
            <person name="Squina F.M."/>
            <person name="Sun H."/>
            <person name="Susca A."/>
            <person name="Todd R.B."/>
            <person name="Tsang A."/>
            <person name="Unkles S.E."/>
            <person name="van de Wiele N."/>
            <person name="van Rossen-Uffink D."/>
            <person name="Oliveira J.V."/>
            <person name="Vesth T.C."/>
            <person name="Visser J."/>
            <person name="Yu J.-H."/>
            <person name="Zhou M."/>
            <person name="Andersen M.R."/>
            <person name="Archer D.B."/>
            <person name="Baker S.E."/>
            <person name="Benoit I."/>
            <person name="Brakhage A.A."/>
            <person name="Braus G.H."/>
            <person name="Fischer R."/>
            <person name="Frisvad J.C."/>
            <person name="Goldman G.H."/>
            <person name="Houbraken J."/>
            <person name="Oakley B."/>
            <person name="Pocsi I."/>
            <person name="Scazzocchio C."/>
            <person name="Seiboth B."/>
            <person name="vanKuyk P.A."/>
            <person name="Wortman J."/>
            <person name="Dyer P.S."/>
            <person name="Grigoriev I.V."/>
        </authorList>
    </citation>
    <scope>NUCLEOTIDE SEQUENCE [LARGE SCALE GENOMIC DNA]</scope>
    <source>
        <strain evidence="2">CBS 516.65</strain>
    </source>
</reference>
<proteinExistence type="predicted"/>
<dbReference type="GeneID" id="34460766"/>
<evidence type="ECO:0000313" key="2">
    <source>
        <dbReference type="Proteomes" id="UP000184300"/>
    </source>
</evidence>
<dbReference type="RefSeq" id="XP_022401292.1">
    <property type="nucleotide sequence ID" value="XM_022544505.1"/>
</dbReference>
<dbReference type="STRING" id="1160497.A0A1L9VL22"/>
<dbReference type="AlphaFoldDB" id="A0A1L9VL22"/>
<keyword evidence="2" id="KW-1185">Reference proteome</keyword>
<gene>
    <name evidence="1" type="ORF">ASPGLDRAFT_35088</name>
</gene>
<accession>A0A1L9VL22</accession>
<protein>
    <submittedName>
        <fullName evidence="1">Uncharacterized protein</fullName>
    </submittedName>
</protein>
<dbReference type="Proteomes" id="UP000184300">
    <property type="component" value="Unassembled WGS sequence"/>
</dbReference>
<name>A0A1L9VL22_ASPGL</name>
<dbReference type="EMBL" id="KV878896">
    <property type="protein sequence ID" value="OJJ84594.1"/>
    <property type="molecule type" value="Genomic_DNA"/>
</dbReference>